<name>A0A212K703_9DELT</name>
<evidence type="ECO:0000313" key="1">
    <source>
        <dbReference type="EMBL" id="SBW07491.1"/>
    </source>
</evidence>
<accession>A0A212K703</accession>
<protein>
    <submittedName>
        <fullName evidence="1">Uncharacterized protein</fullName>
    </submittedName>
</protein>
<reference evidence="1" key="1">
    <citation type="submission" date="2016-04" db="EMBL/GenBank/DDBJ databases">
        <authorList>
            <person name="Evans L.H."/>
            <person name="Alamgir A."/>
            <person name="Owens N."/>
            <person name="Weber N.D."/>
            <person name="Virtaneva K."/>
            <person name="Barbian K."/>
            <person name="Babar A."/>
            <person name="Rosenke K."/>
        </authorList>
    </citation>
    <scope>NUCLEOTIDE SEQUENCE</scope>
    <source>
        <strain evidence="1">86</strain>
    </source>
</reference>
<proteinExistence type="predicted"/>
<sequence>MTHKEYLAAAARAAAQQITDDPGLYVPLDPDVAEHMGAFQEDAIILADLIEDALLTINAQGEVLYEER</sequence>
<organism evidence="1">
    <name type="scientific">uncultured delta proteobacterium</name>
    <dbReference type="NCBI Taxonomy" id="34034"/>
    <lineage>
        <taxon>Bacteria</taxon>
        <taxon>Deltaproteobacteria</taxon>
        <taxon>environmental samples</taxon>
    </lineage>
</organism>
<dbReference type="AlphaFoldDB" id="A0A212K703"/>
<gene>
    <name evidence="1" type="ORF">KL86DPRO_30065</name>
</gene>
<dbReference type="EMBL" id="FLUQ01000003">
    <property type="protein sequence ID" value="SBW07491.1"/>
    <property type="molecule type" value="Genomic_DNA"/>
</dbReference>